<evidence type="ECO:0000313" key="6">
    <source>
        <dbReference type="Proteomes" id="UP000184295"/>
    </source>
</evidence>
<keyword evidence="5" id="KW-0269">Exonuclease</keyword>
<dbReference type="InterPro" id="IPR011604">
    <property type="entry name" value="PDDEXK-like_dom_sf"/>
</dbReference>
<keyword evidence="5" id="KW-0378">Hydrolase</keyword>
<dbReference type="OrthoDB" id="9791397at2"/>
<keyword evidence="5" id="KW-0540">Nuclease</keyword>
<evidence type="ECO:0000256" key="2">
    <source>
        <dbReference type="ARBA" id="ARBA00022806"/>
    </source>
</evidence>
<organism evidence="5 6">
    <name type="scientific">Ferrithrix thermotolerans DSM 19514</name>
    <dbReference type="NCBI Taxonomy" id="1121881"/>
    <lineage>
        <taxon>Bacteria</taxon>
        <taxon>Bacillati</taxon>
        <taxon>Actinomycetota</taxon>
        <taxon>Acidimicrobiia</taxon>
        <taxon>Acidimicrobiales</taxon>
        <taxon>Acidimicrobiaceae</taxon>
        <taxon>Ferrithrix</taxon>
    </lineage>
</organism>
<sequence length="273" mass="31250">MPLPIPGSLTPTKVTTFRECAFAFRLSVIDKVPQPTNIWTMRGSIAHRVLDRLYFDVPKGKRSEEVAREIFDSVYHDYCDHEPFSALIEAMDEKTRITYKDSVWDMVRADFSIEDPNQVEVIGTEIMLETEFEGVRLRGIIDRLDLNSDGSLTVVDYKTGRMPSMVKEQEKLIGVHFYAYLCESVLGSRPKSVQLLYLKDKVTIESHPTERSTRALKMKTGAIWKAVVYACENDDFRPRPSHLCSYCHYSMICPANNPCTQRPNPSTVLKLTK</sequence>
<dbReference type="InterPro" id="IPR038726">
    <property type="entry name" value="PDDEXK_AddAB-type"/>
</dbReference>
<dbReference type="AlphaFoldDB" id="A0A1M4W6N9"/>
<accession>A0A1M4W6N9</accession>
<dbReference type="InterPro" id="IPR018247">
    <property type="entry name" value="EF_Hand_1_Ca_BS"/>
</dbReference>
<dbReference type="STRING" id="1121881.SAMN02745225_01562"/>
<reference evidence="6" key="1">
    <citation type="submission" date="2016-11" db="EMBL/GenBank/DDBJ databases">
        <authorList>
            <person name="Varghese N."/>
            <person name="Submissions S."/>
        </authorList>
    </citation>
    <scope>NUCLEOTIDE SEQUENCE [LARGE SCALE GENOMIC DNA]</scope>
    <source>
        <strain evidence="6">DSM 19514</strain>
    </source>
</reference>
<keyword evidence="3" id="KW-0234">DNA repair</keyword>
<evidence type="ECO:0000256" key="3">
    <source>
        <dbReference type="ARBA" id="ARBA00023204"/>
    </source>
</evidence>
<keyword evidence="6" id="KW-1185">Reference proteome</keyword>
<dbReference type="PROSITE" id="PS00018">
    <property type="entry name" value="EF_HAND_1"/>
    <property type="match status" value="1"/>
</dbReference>
<dbReference type="EMBL" id="FQUL01000022">
    <property type="protein sequence ID" value="SHE76632.1"/>
    <property type="molecule type" value="Genomic_DNA"/>
</dbReference>
<keyword evidence="2" id="KW-0067">ATP-binding</keyword>
<evidence type="ECO:0000256" key="1">
    <source>
        <dbReference type="ARBA" id="ARBA00022763"/>
    </source>
</evidence>
<dbReference type="GO" id="GO:0004527">
    <property type="term" value="F:exonuclease activity"/>
    <property type="evidence" value="ECO:0007669"/>
    <property type="project" value="UniProtKB-KW"/>
</dbReference>
<evidence type="ECO:0000313" key="5">
    <source>
        <dbReference type="EMBL" id="SHE76632.1"/>
    </source>
</evidence>
<dbReference type="GO" id="GO:0004386">
    <property type="term" value="F:helicase activity"/>
    <property type="evidence" value="ECO:0007669"/>
    <property type="project" value="UniProtKB-KW"/>
</dbReference>
<dbReference type="Proteomes" id="UP000184295">
    <property type="component" value="Unassembled WGS sequence"/>
</dbReference>
<proteinExistence type="predicted"/>
<feature type="domain" description="PD-(D/E)XK endonuclease-like" evidence="4">
    <location>
        <begin position="8"/>
        <end position="254"/>
    </location>
</feature>
<gene>
    <name evidence="5" type="ORF">SAMN02745225_01562</name>
</gene>
<evidence type="ECO:0000259" key="4">
    <source>
        <dbReference type="Pfam" id="PF12705"/>
    </source>
</evidence>
<name>A0A1M4W6N9_9ACTN</name>
<dbReference type="GO" id="GO:0006281">
    <property type="term" value="P:DNA repair"/>
    <property type="evidence" value="ECO:0007669"/>
    <property type="project" value="UniProtKB-KW"/>
</dbReference>
<keyword evidence="2" id="KW-0547">Nucleotide-binding</keyword>
<keyword evidence="2" id="KW-0347">Helicase</keyword>
<protein>
    <submittedName>
        <fullName evidence="5">Putative RecB family exonuclease</fullName>
    </submittedName>
</protein>
<dbReference type="Gene3D" id="3.90.320.10">
    <property type="match status" value="1"/>
</dbReference>
<keyword evidence="1" id="KW-0227">DNA damage</keyword>
<dbReference type="Pfam" id="PF12705">
    <property type="entry name" value="PDDEXK_1"/>
    <property type="match status" value="1"/>
</dbReference>
<dbReference type="RefSeq" id="WP_072790959.1">
    <property type="nucleotide sequence ID" value="NZ_FQUL01000022.1"/>
</dbReference>